<keyword evidence="3" id="KW-1185">Reference proteome</keyword>
<dbReference type="InterPro" id="IPR011008">
    <property type="entry name" value="Dimeric_a/b-barrel"/>
</dbReference>
<gene>
    <name evidence="2" type="ORF">GCM10009111_27780</name>
</gene>
<evidence type="ECO:0000313" key="2">
    <source>
        <dbReference type="EMBL" id="GAA0821168.1"/>
    </source>
</evidence>
<proteinExistence type="predicted"/>
<comment type="caution">
    <text evidence="2">The sequence shown here is derived from an EMBL/GenBank/DDBJ whole genome shotgun (WGS) entry which is preliminary data.</text>
</comment>
<evidence type="ECO:0000259" key="1">
    <source>
        <dbReference type="Pfam" id="PF07045"/>
    </source>
</evidence>
<dbReference type="RefSeq" id="WP_343818216.1">
    <property type="nucleotide sequence ID" value="NZ_BAAAFA010000009.1"/>
</dbReference>
<dbReference type="EMBL" id="BAAAFA010000009">
    <property type="protein sequence ID" value="GAA0821168.1"/>
    <property type="molecule type" value="Genomic_DNA"/>
</dbReference>
<dbReference type="SUPFAM" id="SSF54909">
    <property type="entry name" value="Dimeric alpha+beta barrel"/>
    <property type="match status" value="1"/>
</dbReference>
<dbReference type="Pfam" id="PF07045">
    <property type="entry name" value="DUF1330"/>
    <property type="match status" value="1"/>
</dbReference>
<dbReference type="Gene3D" id="3.30.70.100">
    <property type="match status" value="1"/>
</dbReference>
<evidence type="ECO:0000313" key="3">
    <source>
        <dbReference type="Proteomes" id="UP001500021"/>
    </source>
</evidence>
<feature type="domain" description="DUF1330" evidence="1">
    <location>
        <begin position="6"/>
        <end position="82"/>
    </location>
</feature>
<protein>
    <recommendedName>
        <fullName evidence="1">DUF1330 domain-containing protein</fullName>
    </recommendedName>
</protein>
<organism evidence="2 3">
    <name type="scientific">Colwellia asteriadis</name>
    <dbReference type="NCBI Taxonomy" id="517723"/>
    <lineage>
        <taxon>Bacteria</taxon>
        <taxon>Pseudomonadati</taxon>
        <taxon>Pseudomonadota</taxon>
        <taxon>Gammaproteobacteria</taxon>
        <taxon>Alteromonadales</taxon>
        <taxon>Colwelliaceae</taxon>
        <taxon>Colwellia</taxon>
    </lineage>
</organism>
<dbReference type="Proteomes" id="UP001500021">
    <property type="component" value="Unassembled WGS sequence"/>
</dbReference>
<reference evidence="2 3" key="1">
    <citation type="journal article" date="2019" name="Int. J. Syst. Evol. Microbiol.">
        <title>The Global Catalogue of Microorganisms (GCM) 10K type strain sequencing project: providing services to taxonomists for standard genome sequencing and annotation.</title>
        <authorList>
            <consortium name="The Broad Institute Genomics Platform"/>
            <consortium name="The Broad Institute Genome Sequencing Center for Infectious Disease"/>
            <person name="Wu L."/>
            <person name="Ma J."/>
        </authorList>
    </citation>
    <scope>NUCLEOTIDE SEQUENCE [LARGE SCALE GENOMIC DNA]</scope>
    <source>
        <strain evidence="2 3">JCM 15608</strain>
    </source>
</reference>
<dbReference type="InterPro" id="IPR010753">
    <property type="entry name" value="DUF1330"/>
</dbReference>
<name>A0ABN1L9L6_9GAMM</name>
<sequence length="102" mass="11974">MAFERIMGLEVIDDKEYQYYREAMEPLLKRFGGAFGYDFKVAEVLRTKTVDNINRVFTITFPSEQVMTDFFANPEYLVIKQKHFHSSVKSTTTIALHETHDE</sequence>
<accession>A0ABN1L9L6</accession>